<dbReference type="GO" id="GO:0006417">
    <property type="term" value="P:regulation of translation"/>
    <property type="evidence" value="ECO:0007669"/>
    <property type="project" value="UniProtKB-KW"/>
</dbReference>
<dbReference type="GO" id="GO:0005739">
    <property type="term" value="C:mitochondrion"/>
    <property type="evidence" value="ECO:0007669"/>
    <property type="project" value="UniProtKB-SubCell"/>
</dbReference>
<evidence type="ECO:0000256" key="5">
    <source>
        <dbReference type="ARBA" id="ARBA00022845"/>
    </source>
</evidence>
<keyword evidence="5" id="KW-0810">Translation regulation</keyword>
<dbReference type="KEGG" id="bdr:105233505"/>
<keyword evidence="10" id="KW-0687">Ribonucleoprotein</keyword>
<organism evidence="12">
    <name type="scientific">Bactrocera dorsalis</name>
    <name type="common">Oriental fruit fly</name>
    <name type="synonym">Dacus dorsalis</name>
    <dbReference type="NCBI Taxonomy" id="27457"/>
    <lineage>
        <taxon>Eukaryota</taxon>
        <taxon>Metazoa</taxon>
        <taxon>Ecdysozoa</taxon>
        <taxon>Arthropoda</taxon>
        <taxon>Hexapoda</taxon>
        <taxon>Insecta</taxon>
        <taxon>Pterygota</taxon>
        <taxon>Neoptera</taxon>
        <taxon>Endopterygota</taxon>
        <taxon>Diptera</taxon>
        <taxon>Brachycera</taxon>
        <taxon>Muscomorpha</taxon>
        <taxon>Tephritoidea</taxon>
        <taxon>Tephritidae</taxon>
        <taxon>Bactrocera</taxon>
        <taxon>Bactrocera</taxon>
    </lineage>
</organism>
<dbReference type="OrthoDB" id="185373at2759"/>
<keyword evidence="6" id="KW-0694">RNA-binding</keyword>
<accession>A0A034W768</accession>
<evidence type="ECO:0000256" key="11">
    <source>
        <dbReference type="ARBA" id="ARBA00035134"/>
    </source>
</evidence>
<dbReference type="Gene3D" id="1.25.40.10">
    <property type="entry name" value="Tetratricopeptide repeat domain"/>
    <property type="match status" value="2"/>
</dbReference>
<dbReference type="GO" id="GO:0043024">
    <property type="term" value="F:ribosomal small subunit binding"/>
    <property type="evidence" value="ECO:0007669"/>
    <property type="project" value="InterPro"/>
</dbReference>
<dbReference type="Pfam" id="PF22330">
    <property type="entry name" value="Rib_mS39_PPR"/>
    <property type="match status" value="1"/>
</dbReference>
<dbReference type="GO" id="GO:0019843">
    <property type="term" value="F:rRNA binding"/>
    <property type="evidence" value="ECO:0007669"/>
    <property type="project" value="UniProtKB-KW"/>
</dbReference>
<dbReference type="PANTHER" id="PTHR16276">
    <property type="entry name" value="PENTATRICOPEPTIDE REPEAT DOMAIN-CONTAINING PROTEIN 3"/>
    <property type="match status" value="1"/>
</dbReference>
<protein>
    <recommendedName>
        <fullName evidence="11">Small ribosomal subunit protein mS39</fullName>
    </recommendedName>
</protein>
<dbReference type="AlphaFoldDB" id="A0A034W768"/>
<dbReference type="Pfam" id="PF13812">
    <property type="entry name" value="PPR_3"/>
    <property type="match status" value="1"/>
</dbReference>
<proteinExistence type="inferred from homology"/>
<evidence type="ECO:0000256" key="1">
    <source>
        <dbReference type="ARBA" id="ARBA00004173"/>
    </source>
</evidence>
<dbReference type="RefSeq" id="XP_011213910.2">
    <property type="nucleotide sequence ID" value="XM_011215608.4"/>
</dbReference>
<dbReference type="GO" id="GO:1990904">
    <property type="term" value="C:ribonucleoprotein complex"/>
    <property type="evidence" value="ECO:0007669"/>
    <property type="project" value="UniProtKB-KW"/>
</dbReference>
<keyword evidence="3" id="KW-0699">rRNA-binding</keyword>
<keyword evidence="8" id="KW-0689">Ribosomal protein</keyword>
<evidence type="ECO:0000256" key="7">
    <source>
        <dbReference type="ARBA" id="ARBA00022946"/>
    </source>
</evidence>
<evidence type="ECO:0000256" key="2">
    <source>
        <dbReference type="ARBA" id="ARBA00008551"/>
    </source>
</evidence>
<dbReference type="GO" id="GO:0032543">
    <property type="term" value="P:mitochondrial translation"/>
    <property type="evidence" value="ECO:0007669"/>
    <property type="project" value="InterPro"/>
</dbReference>
<evidence type="ECO:0000256" key="9">
    <source>
        <dbReference type="ARBA" id="ARBA00023128"/>
    </source>
</evidence>
<keyword evidence="7" id="KW-0809">Transit peptide</keyword>
<dbReference type="EMBL" id="GAKP01008967">
    <property type="protein sequence ID" value="JAC49985.1"/>
    <property type="molecule type" value="Transcribed_RNA"/>
</dbReference>
<dbReference type="PANTHER" id="PTHR16276:SF1">
    <property type="entry name" value="SMALL RIBOSOMAL SUBUNIT PROTEIN MS39"/>
    <property type="match status" value="1"/>
</dbReference>
<dbReference type="GO" id="GO:0005840">
    <property type="term" value="C:ribosome"/>
    <property type="evidence" value="ECO:0007669"/>
    <property type="project" value="UniProtKB-KW"/>
</dbReference>
<comment type="subcellular location">
    <subcellularLocation>
        <location evidence="1">Mitochondrion</location>
    </subcellularLocation>
</comment>
<keyword evidence="9" id="KW-0496">Mitochondrion</keyword>
<evidence type="ECO:0000256" key="6">
    <source>
        <dbReference type="ARBA" id="ARBA00022884"/>
    </source>
</evidence>
<comment type="similarity">
    <text evidence="2">Belongs to the mitochondrion-specific ribosomal protein mS39 family.</text>
</comment>
<dbReference type="InterPro" id="IPR037387">
    <property type="entry name" value="PTCD3"/>
</dbReference>
<keyword evidence="4" id="KW-0677">Repeat</keyword>
<name>A0A034W768_BACDO</name>
<dbReference type="InterPro" id="IPR011990">
    <property type="entry name" value="TPR-like_helical_dom_sf"/>
</dbReference>
<evidence type="ECO:0000256" key="3">
    <source>
        <dbReference type="ARBA" id="ARBA00022730"/>
    </source>
</evidence>
<dbReference type="FunFam" id="1.25.40.10:FF:001004">
    <property type="entry name" value="Protein PTCD3 homolog, mitochondrial"/>
    <property type="match status" value="1"/>
</dbReference>
<dbReference type="InterPro" id="IPR002885">
    <property type="entry name" value="PPR_rpt"/>
</dbReference>
<evidence type="ECO:0000256" key="4">
    <source>
        <dbReference type="ARBA" id="ARBA00022737"/>
    </source>
</evidence>
<dbReference type="GeneID" id="105233505"/>
<dbReference type="InterPro" id="IPR055063">
    <property type="entry name" value="Rib_mS39_PPR"/>
</dbReference>
<reference evidence="12" key="1">
    <citation type="journal article" date="2014" name="BMC Genomics">
        <title>Characterizing the developmental transcriptome of the oriental fruit fly, Bactrocera dorsalis (Diptera: Tephritidae) through comparative genomic analysis with Drosophila melanogaster utilizing modENCODE datasets.</title>
        <authorList>
            <person name="Geib S.M."/>
            <person name="Calla B."/>
            <person name="Hall B."/>
            <person name="Hou S."/>
            <person name="Manoukis N.C."/>
        </authorList>
    </citation>
    <scope>NUCLEOTIDE SEQUENCE</scope>
    <source>
        <strain evidence="12">Punador</strain>
    </source>
</reference>
<evidence type="ECO:0000256" key="10">
    <source>
        <dbReference type="ARBA" id="ARBA00023274"/>
    </source>
</evidence>
<gene>
    <name evidence="12" type="primary">PTCD3</name>
</gene>
<evidence type="ECO:0000313" key="12">
    <source>
        <dbReference type="EMBL" id="JAC49985.1"/>
    </source>
</evidence>
<evidence type="ECO:0000256" key="8">
    <source>
        <dbReference type="ARBA" id="ARBA00022980"/>
    </source>
</evidence>
<sequence>MYLTRRLPRLCTGTSQLLVTSSGRFNSKVAALEDRIEIPNRVQRSPTDILNALASTVGRDPTAPHYKYHDDPYLIPMSNVGKRTFAMAQEAGRKAAKFIKEEHRDLFKHQEAQPSIEAFAPQMVFTEESDVNADTLQNLIRHSQITDAITVYNLMKQKGIEITNDTKQQLLELICFYNNEEPLPEEWIEERWFKANADARERNRKTWKDGELAEQLFGEIEPKTAQSYAALIRGMSKYFQAERAYALLQEATEKQFELDTQTFNAVISVSNFLKETADQRWELCRDLLQQMAHQHLRPNLSTLNALLEVVSTFGNFKFARSSALKVLAEFKQLEIEPSLGTYYYLLIIFCRERGPVSHIIVDILNEIKGREFTIQHPKDTYFFATAMDVCRNHLHDKSLAKKIDELLHTGNNYDLIGDTYKESVYYRHYFALLCQTEPIDEFMKIYDLLVPNVYIPEPGIMEEILKAVEMNGAVELMPRLWSDMVIFDHISRESLVTRTLQILVDNPAHEDIPSHQSIPDQVGKIALDIYKKIAEPEGRRPKDLQFTGKMIGDILMLLVRSGDFEKASEVFTHIDKNQHRIPGTPSEKCLQEYVDSCIENKAPTKALTCLQYVVENNMDSQPMAERINAGFTLNEVHLSKLKSLVGENFVSK</sequence>